<evidence type="ECO:0000256" key="3">
    <source>
        <dbReference type="ARBA" id="ARBA00023125"/>
    </source>
</evidence>
<dbReference type="SUPFAM" id="SSF52172">
    <property type="entry name" value="CheY-like"/>
    <property type="match status" value="1"/>
</dbReference>
<dbReference type="InterPro" id="IPR039420">
    <property type="entry name" value="WalR-like"/>
</dbReference>
<proteinExistence type="predicted"/>
<dbReference type="InterPro" id="IPR001867">
    <property type="entry name" value="OmpR/PhoB-type_DNA-bd"/>
</dbReference>
<keyword evidence="2" id="KW-0902">Two-component regulatory system</keyword>
<feature type="transmembrane region" description="Helical" evidence="6">
    <location>
        <begin position="47"/>
        <end position="66"/>
    </location>
</feature>
<name>A0ABT0BG20_9SPHN</name>
<dbReference type="Pfam" id="PF00486">
    <property type="entry name" value="Trans_reg_C"/>
    <property type="match status" value="1"/>
</dbReference>
<evidence type="ECO:0000256" key="4">
    <source>
        <dbReference type="PROSITE-ProRule" id="PRU00169"/>
    </source>
</evidence>
<evidence type="ECO:0000313" key="9">
    <source>
        <dbReference type="EMBL" id="MCJ2183980.1"/>
    </source>
</evidence>
<gene>
    <name evidence="9" type="ORF">MTR62_14935</name>
</gene>
<organism evidence="9 10">
    <name type="scientific">Novosphingobium organovorum</name>
    <dbReference type="NCBI Taxonomy" id="2930092"/>
    <lineage>
        <taxon>Bacteria</taxon>
        <taxon>Pseudomonadati</taxon>
        <taxon>Pseudomonadota</taxon>
        <taxon>Alphaproteobacteria</taxon>
        <taxon>Sphingomonadales</taxon>
        <taxon>Sphingomonadaceae</taxon>
        <taxon>Novosphingobium</taxon>
    </lineage>
</organism>
<evidence type="ECO:0000256" key="2">
    <source>
        <dbReference type="ARBA" id="ARBA00023012"/>
    </source>
</evidence>
<evidence type="ECO:0000259" key="8">
    <source>
        <dbReference type="PROSITE" id="PS51755"/>
    </source>
</evidence>
<evidence type="ECO:0000313" key="10">
    <source>
        <dbReference type="Proteomes" id="UP001162881"/>
    </source>
</evidence>
<feature type="domain" description="Response regulatory" evidence="7">
    <location>
        <begin position="1"/>
        <end position="118"/>
    </location>
</feature>
<dbReference type="EMBL" id="JALHLF010000070">
    <property type="protein sequence ID" value="MCJ2183980.1"/>
    <property type="molecule type" value="Genomic_DNA"/>
</dbReference>
<keyword evidence="6" id="KW-1133">Transmembrane helix</keyword>
<dbReference type="InterPro" id="IPR036388">
    <property type="entry name" value="WH-like_DNA-bd_sf"/>
</dbReference>
<keyword evidence="3 5" id="KW-0238">DNA-binding</keyword>
<dbReference type="InterPro" id="IPR001789">
    <property type="entry name" value="Sig_transdc_resp-reg_receiver"/>
</dbReference>
<comment type="caution">
    <text evidence="9">The sequence shown here is derived from an EMBL/GenBank/DDBJ whole genome shotgun (WGS) entry which is preliminary data.</text>
</comment>
<dbReference type="Gene3D" id="3.40.50.2300">
    <property type="match status" value="1"/>
</dbReference>
<evidence type="ECO:0000259" key="7">
    <source>
        <dbReference type="PROSITE" id="PS50110"/>
    </source>
</evidence>
<feature type="DNA-binding region" description="OmpR/PhoB-type" evidence="5">
    <location>
        <begin position="126"/>
        <end position="224"/>
    </location>
</feature>
<protein>
    <submittedName>
        <fullName evidence="9">Response regulator transcription factor</fullName>
    </submittedName>
</protein>
<dbReference type="SMART" id="SM00862">
    <property type="entry name" value="Trans_reg_C"/>
    <property type="match status" value="1"/>
</dbReference>
<keyword evidence="6" id="KW-0472">Membrane</keyword>
<dbReference type="PROSITE" id="PS50110">
    <property type="entry name" value="RESPONSE_REGULATORY"/>
    <property type="match status" value="1"/>
</dbReference>
<dbReference type="CDD" id="cd00383">
    <property type="entry name" value="trans_reg_C"/>
    <property type="match status" value="1"/>
</dbReference>
<feature type="modified residue" description="4-aspartylphosphate" evidence="4">
    <location>
        <position position="51"/>
    </location>
</feature>
<dbReference type="PROSITE" id="PS51755">
    <property type="entry name" value="OMPR_PHOB"/>
    <property type="match status" value="1"/>
</dbReference>
<dbReference type="PANTHER" id="PTHR48111">
    <property type="entry name" value="REGULATOR OF RPOS"/>
    <property type="match status" value="1"/>
</dbReference>
<dbReference type="InterPro" id="IPR016032">
    <property type="entry name" value="Sig_transdc_resp-reg_C-effctor"/>
</dbReference>
<dbReference type="Gene3D" id="1.10.10.10">
    <property type="entry name" value="Winged helix-like DNA-binding domain superfamily/Winged helix DNA-binding domain"/>
    <property type="match status" value="1"/>
</dbReference>
<evidence type="ECO:0000256" key="1">
    <source>
        <dbReference type="ARBA" id="ARBA00022553"/>
    </source>
</evidence>
<dbReference type="SUPFAM" id="SSF46894">
    <property type="entry name" value="C-terminal effector domain of the bipartite response regulators"/>
    <property type="match status" value="1"/>
</dbReference>
<dbReference type="RefSeq" id="WP_244022351.1">
    <property type="nucleotide sequence ID" value="NZ_JALHLF010000070.1"/>
</dbReference>
<evidence type="ECO:0000256" key="6">
    <source>
        <dbReference type="SAM" id="Phobius"/>
    </source>
</evidence>
<feature type="domain" description="OmpR/PhoB-type" evidence="8">
    <location>
        <begin position="126"/>
        <end position="224"/>
    </location>
</feature>
<dbReference type="Pfam" id="PF00072">
    <property type="entry name" value="Response_reg"/>
    <property type="match status" value="1"/>
</dbReference>
<dbReference type="Proteomes" id="UP001162881">
    <property type="component" value="Unassembled WGS sequence"/>
</dbReference>
<dbReference type="PANTHER" id="PTHR48111:SF40">
    <property type="entry name" value="PHOSPHATE REGULON TRANSCRIPTIONAL REGULATORY PROTEIN PHOB"/>
    <property type="match status" value="1"/>
</dbReference>
<reference evidence="9" key="1">
    <citation type="submission" date="2022-03" db="EMBL/GenBank/DDBJ databases">
        <title>Identification of a novel bacterium isolated from mangrove sediments.</title>
        <authorList>
            <person name="Pan X."/>
        </authorList>
    </citation>
    <scope>NUCLEOTIDE SEQUENCE</scope>
    <source>
        <strain evidence="9">B1949</strain>
    </source>
</reference>
<evidence type="ECO:0000256" key="5">
    <source>
        <dbReference type="PROSITE-ProRule" id="PRU01091"/>
    </source>
</evidence>
<dbReference type="InterPro" id="IPR011006">
    <property type="entry name" value="CheY-like_superfamily"/>
</dbReference>
<sequence length="225" mass="25196">MLKLGQIVLTSGNKDHIDHITDSFLNLGVSVVDPVGLLDLQLDDSTWIFIDWLLPTMAGVLLLNLLRQTMLGRRAKVTMVLPNHDETLRARALEAGADDYILGPLSPEALAERIRVYQGAVRQPETAVLTIGKMDVDTNAYLARYEGRALTLKTLEFRLLAHFFRNPDRIFTRASLIGVLGKGGEVHAERTVDTWMSRLRRSLQRQGVPLVPRTVRSAGYILDTR</sequence>
<accession>A0ABT0BG20</accession>
<keyword evidence="10" id="KW-1185">Reference proteome</keyword>
<keyword evidence="6" id="KW-0812">Transmembrane</keyword>
<keyword evidence="1 4" id="KW-0597">Phosphoprotein</keyword>